<dbReference type="GO" id="GO:0070967">
    <property type="term" value="F:coenzyme F420 binding"/>
    <property type="evidence" value="ECO:0007669"/>
    <property type="project" value="TreeGrafter"/>
</dbReference>
<dbReference type="PANTHER" id="PTHR35176">
    <property type="entry name" value="HEME OXYGENASE HI_0854-RELATED"/>
    <property type="match status" value="1"/>
</dbReference>
<organism evidence="3 4">
    <name type="scientific">Ilumatobacter coccineus (strain NBRC 103263 / KCTC 29153 / YM16-304)</name>
    <dbReference type="NCBI Taxonomy" id="1313172"/>
    <lineage>
        <taxon>Bacteria</taxon>
        <taxon>Bacillati</taxon>
        <taxon>Actinomycetota</taxon>
        <taxon>Acidimicrobiia</taxon>
        <taxon>Acidimicrobiales</taxon>
        <taxon>Ilumatobacteraceae</taxon>
        <taxon>Ilumatobacter</taxon>
    </lineage>
</organism>
<gene>
    <name evidence="3" type="ORF">YM304_01750</name>
</gene>
<evidence type="ECO:0000259" key="2">
    <source>
        <dbReference type="Pfam" id="PF01243"/>
    </source>
</evidence>
<feature type="domain" description="Pyridoxamine 5'-phosphate oxidase N-terminal" evidence="2">
    <location>
        <begin position="10"/>
        <end position="134"/>
    </location>
</feature>
<name>A0A6C7E594_ILUCY</name>
<dbReference type="OrthoDB" id="158738at2"/>
<dbReference type="InterPro" id="IPR012349">
    <property type="entry name" value="Split_barrel_FMN-bd"/>
</dbReference>
<sequence>MPGMTDSELTTFLDEPGHLLRLGTNGTDGLPRVVPIWFIHHEGAIWFTPRAKSAWLGDLRADPAVCATIDETASPMRKLIARGRAELVHDLGADDIWRDMYRDIACRYTPERFADAYITDTIDEPRALFRLTLADADVSTWRMPLVDQGENPLAVWGKQYYHRS</sequence>
<dbReference type="SUPFAM" id="SSF50475">
    <property type="entry name" value="FMN-binding split barrel"/>
    <property type="match status" value="1"/>
</dbReference>
<evidence type="ECO:0000256" key="1">
    <source>
        <dbReference type="ARBA" id="ARBA00023002"/>
    </source>
</evidence>
<dbReference type="InterPro" id="IPR052019">
    <property type="entry name" value="F420H2_bilvrd_red/Heme_oxyg"/>
</dbReference>
<evidence type="ECO:0000313" key="3">
    <source>
        <dbReference type="EMBL" id="BAN00489.1"/>
    </source>
</evidence>
<dbReference type="Pfam" id="PF01243">
    <property type="entry name" value="PNPOx_N"/>
    <property type="match status" value="1"/>
</dbReference>
<dbReference type="Proteomes" id="UP000011863">
    <property type="component" value="Chromosome"/>
</dbReference>
<protein>
    <recommendedName>
        <fullName evidence="2">Pyridoxamine 5'-phosphate oxidase N-terminal domain-containing protein</fullName>
    </recommendedName>
</protein>
<dbReference type="GO" id="GO:0005829">
    <property type="term" value="C:cytosol"/>
    <property type="evidence" value="ECO:0007669"/>
    <property type="project" value="TreeGrafter"/>
</dbReference>
<evidence type="ECO:0000313" key="4">
    <source>
        <dbReference type="Proteomes" id="UP000011863"/>
    </source>
</evidence>
<dbReference type="EMBL" id="AP012057">
    <property type="protein sequence ID" value="BAN00489.1"/>
    <property type="molecule type" value="Genomic_DNA"/>
</dbReference>
<dbReference type="Gene3D" id="2.30.110.10">
    <property type="entry name" value="Electron Transport, Fmn-binding Protein, Chain A"/>
    <property type="match status" value="1"/>
</dbReference>
<dbReference type="KEGG" id="aym:YM304_01750"/>
<proteinExistence type="predicted"/>
<accession>A0A6C7E594</accession>
<keyword evidence="4" id="KW-1185">Reference proteome</keyword>
<reference evidence="3 4" key="1">
    <citation type="journal article" date="2013" name="Int. J. Syst. Evol. Microbiol.">
        <title>Ilumatobacter nonamiense sp. nov. and Ilumatobacter coccineum sp. nov., isolated from seashore sand.</title>
        <authorList>
            <person name="Matsumoto A."/>
            <person name="Kasai H."/>
            <person name="Matsuo Y."/>
            <person name="Shizuri Y."/>
            <person name="Ichikawa N."/>
            <person name="Fujita N."/>
            <person name="Omura S."/>
            <person name="Takahashi Y."/>
        </authorList>
    </citation>
    <scope>NUCLEOTIDE SEQUENCE [LARGE SCALE GENOMIC DNA]</scope>
    <source>
        <strain evidence="4">NBRC 103263 / KCTC 29153 / YM16-304</strain>
    </source>
</reference>
<dbReference type="PANTHER" id="PTHR35176:SF6">
    <property type="entry name" value="HEME OXYGENASE HI_0854-RELATED"/>
    <property type="match status" value="1"/>
</dbReference>
<dbReference type="GO" id="GO:0016627">
    <property type="term" value="F:oxidoreductase activity, acting on the CH-CH group of donors"/>
    <property type="evidence" value="ECO:0007669"/>
    <property type="project" value="TreeGrafter"/>
</dbReference>
<dbReference type="AlphaFoldDB" id="A0A6C7E594"/>
<keyword evidence="1" id="KW-0560">Oxidoreductase</keyword>
<dbReference type="InterPro" id="IPR011576">
    <property type="entry name" value="Pyridox_Oxase_N"/>
</dbReference>